<keyword evidence="2" id="KW-0833">Ubl conjugation pathway</keyword>
<evidence type="ECO:0000313" key="5">
    <source>
        <dbReference type="EMBL" id="KAK4243984.1"/>
    </source>
</evidence>
<dbReference type="SMART" id="SM00512">
    <property type="entry name" value="Skp1"/>
    <property type="match status" value="1"/>
</dbReference>
<comment type="similarity">
    <text evidence="1">Belongs to the SKP1 family.</text>
</comment>
<dbReference type="AlphaFoldDB" id="A0AAN7CKV9"/>
<evidence type="ECO:0000256" key="2">
    <source>
        <dbReference type="ARBA" id="ARBA00022786"/>
    </source>
</evidence>
<dbReference type="PANTHER" id="PTHR11165">
    <property type="entry name" value="SKP1"/>
    <property type="match status" value="1"/>
</dbReference>
<evidence type="ECO:0000256" key="3">
    <source>
        <dbReference type="ARBA" id="ARBA00045385"/>
    </source>
</evidence>
<dbReference type="EMBL" id="MU857766">
    <property type="protein sequence ID" value="KAK4243984.1"/>
    <property type="molecule type" value="Genomic_DNA"/>
</dbReference>
<proteinExistence type="inferred from homology"/>
<sequence>MAVHPKLVYVKNTVTPSGHIFPLSRQAAQHSGVLRTLIEDFAGINRSQKEDSIPIEIDVSEQCQSDVLDWAEKTENKPVVERDAEDKEVKFTDVDSHFFHVAIQTSEMLHDLLVLTNYLDMVPLYGMACQVVIDMIMGKPAEHIRLTFGLESGCFLEHEGANCKETAWVYYEQQTQMVPDNQQVSMASADV</sequence>
<accession>A0AAN7CKV9</accession>
<reference evidence="5" key="1">
    <citation type="journal article" date="2023" name="Mol. Phylogenet. Evol.">
        <title>Genome-scale phylogeny and comparative genomics of the fungal order Sordariales.</title>
        <authorList>
            <person name="Hensen N."/>
            <person name="Bonometti L."/>
            <person name="Westerberg I."/>
            <person name="Brannstrom I.O."/>
            <person name="Guillou S."/>
            <person name="Cros-Aarteil S."/>
            <person name="Calhoun S."/>
            <person name="Haridas S."/>
            <person name="Kuo A."/>
            <person name="Mondo S."/>
            <person name="Pangilinan J."/>
            <person name="Riley R."/>
            <person name="LaButti K."/>
            <person name="Andreopoulos B."/>
            <person name="Lipzen A."/>
            <person name="Chen C."/>
            <person name="Yan M."/>
            <person name="Daum C."/>
            <person name="Ng V."/>
            <person name="Clum A."/>
            <person name="Steindorff A."/>
            <person name="Ohm R.A."/>
            <person name="Martin F."/>
            <person name="Silar P."/>
            <person name="Natvig D.O."/>
            <person name="Lalanne C."/>
            <person name="Gautier V."/>
            <person name="Ament-Velasquez S.L."/>
            <person name="Kruys A."/>
            <person name="Hutchinson M.I."/>
            <person name="Powell A.J."/>
            <person name="Barry K."/>
            <person name="Miller A.N."/>
            <person name="Grigoriev I.V."/>
            <person name="Debuchy R."/>
            <person name="Gladieux P."/>
            <person name="Hiltunen Thoren M."/>
            <person name="Johannesson H."/>
        </authorList>
    </citation>
    <scope>NUCLEOTIDE SEQUENCE</scope>
    <source>
        <strain evidence="5">CBS 359.72</strain>
    </source>
</reference>
<dbReference type="InterPro" id="IPR016072">
    <property type="entry name" value="Skp1_comp_dimer"/>
</dbReference>
<dbReference type="InterPro" id="IPR016897">
    <property type="entry name" value="SKP1"/>
</dbReference>
<feature type="domain" description="SKP1 component dimerisation" evidence="4">
    <location>
        <begin position="124"/>
        <end position="168"/>
    </location>
</feature>
<evidence type="ECO:0000313" key="6">
    <source>
        <dbReference type="Proteomes" id="UP001303647"/>
    </source>
</evidence>
<gene>
    <name evidence="5" type="ORF">C7999DRAFT_35661</name>
</gene>
<dbReference type="InterPro" id="IPR001232">
    <property type="entry name" value="SKP1-like"/>
</dbReference>
<dbReference type="SUPFAM" id="SSF81382">
    <property type="entry name" value="Skp1 dimerisation domain-like"/>
    <property type="match status" value="1"/>
</dbReference>
<dbReference type="GO" id="GO:0006511">
    <property type="term" value="P:ubiquitin-dependent protein catabolic process"/>
    <property type="evidence" value="ECO:0007669"/>
    <property type="project" value="InterPro"/>
</dbReference>
<dbReference type="InterPro" id="IPR036296">
    <property type="entry name" value="SKP1-like_dim_sf"/>
</dbReference>
<dbReference type="Pfam" id="PF01466">
    <property type="entry name" value="Skp1"/>
    <property type="match status" value="1"/>
</dbReference>
<reference evidence="5" key="2">
    <citation type="submission" date="2023-05" db="EMBL/GenBank/DDBJ databases">
        <authorList>
            <consortium name="Lawrence Berkeley National Laboratory"/>
            <person name="Steindorff A."/>
            <person name="Hensen N."/>
            <person name="Bonometti L."/>
            <person name="Westerberg I."/>
            <person name="Brannstrom I.O."/>
            <person name="Guillou S."/>
            <person name="Cros-Aarteil S."/>
            <person name="Calhoun S."/>
            <person name="Haridas S."/>
            <person name="Kuo A."/>
            <person name="Mondo S."/>
            <person name="Pangilinan J."/>
            <person name="Riley R."/>
            <person name="Labutti K."/>
            <person name="Andreopoulos B."/>
            <person name="Lipzen A."/>
            <person name="Chen C."/>
            <person name="Yanf M."/>
            <person name="Daum C."/>
            <person name="Ng V."/>
            <person name="Clum A."/>
            <person name="Ohm R."/>
            <person name="Martin F."/>
            <person name="Silar P."/>
            <person name="Natvig D."/>
            <person name="Lalanne C."/>
            <person name="Gautier V."/>
            <person name="Ament-Velasquez S.L."/>
            <person name="Kruys A."/>
            <person name="Hutchinson M.I."/>
            <person name="Powell A.J."/>
            <person name="Barry K."/>
            <person name="Miller A.N."/>
            <person name="Grigoriev I.V."/>
            <person name="Debuchy R."/>
            <person name="Gladieux P."/>
            <person name="Thoren M.H."/>
            <person name="Johannesson H."/>
        </authorList>
    </citation>
    <scope>NUCLEOTIDE SEQUENCE</scope>
    <source>
        <strain evidence="5">CBS 359.72</strain>
    </source>
</reference>
<evidence type="ECO:0000259" key="4">
    <source>
        <dbReference type="Pfam" id="PF01466"/>
    </source>
</evidence>
<dbReference type="Proteomes" id="UP001303647">
    <property type="component" value="Unassembled WGS sequence"/>
</dbReference>
<organism evidence="5 6">
    <name type="scientific">Corynascus novoguineensis</name>
    <dbReference type="NCBI Taxonomy" id="1126955"/>
    <lineage>
        <taxon>Eukaryota</taxon>
        <taxon>Fungi</taxon>
        <taxon>Dikarya</taxon>
        <taxon>Ascomycota</taxon>
        <taxon>Pezizomycotina</taxon>
        <taxon>Sordariomycetes</taxon>
        <taxon>Sordariomycetidae</taxon>
        <taxon>Sordariales</taxon>
        <taxon>Chaetomiaceae</taxon>
        <taxon>Corynascus</taxon>
    </lineage>
</organism>
<protein>
    <recommendedName>
        <fullName evidence="4">SKP1 component dimerisation domain-containing protein</fullName>
    </recommendedName>
</protein>
<name>A0AAN7CKV9_9PEZI</name>
<comment type="caution">
    <text evidence="5">The sequence shown here is derived from an EMBL/GenBank/DDBJ whole genome shotgun (WGS) entry which is preliminary data.</text>
</comment>
<dbReference type="InterPro" id="IPR011333">
    <property type="entry name" value="SKP1/BTB/POZ_sf"/>
</dbReference>
<comment type="function">
    <text evidence="3">Essential component of the SCF (SKP1-CUL1-F-box protein) E3 ubiquitin ligase complexes, which mediate the ubiquitination and subsequent proteasomal degradation of target proteins. Controls sulfur metabolite repression, probably by mediating the inactivation or degradation of the metR transcription factor.</text>
</comment>
<keyword evidence="6" id="KW-1185">Reference proteome</keyword>
<dbReference type="Gene3D" id="3.30.710.10">
    <property type="entry name" value="Potassium Channel Kv1.1, Chain A"/>
    <property type="match status" value="1"/>
</dbReference>
<evidence type="ECO:0000256" key="1">
    <source>
        <dbReference type="ARBA" id="ARBA00009993"/>
    </source>
</evidence>